<sequence>MSADQTAPGVSFTAADEEKRRGVRRMKTIATGLLGLATLVFALATWAKAAGAGAWAGYVAAAAEAGMVGALADWFAVTALFRRPFGLPIPHTAIIPTKKDAFGRSLGDFVGDNFLSAPVVRARLGRIGVARRLGEWLSAPGSAERVTREAAAALRGLLAVLRDDDVQAVVAEAVTRRAAATSVAEPAGRLLGKVVADGGHRGLVDLVAVRAHDWLVEHHGEVVARVTAKTPGWTPKFLDQQVGERVYKELLRFVGDVRDDPVHPARGALDNFLADFAQELQHDPATIERVERAKSELLARPEVQDLIASSWSAVRTLVLNAAEDEDSELRRRLTDGLRSLGRRLATDGKLQAKTDGWLLDAAEYVVSTYREEITSLISDTVAGWDAADASRKIEANVGRDLQFIRINGTVVGALAGLLIHTVSTALGG</sequence>
<name>A0A3N4RU63_9ACTN</name>
<comment type="caution">
    <text evidence="2">The sequence shown here is derived from an EMBL/GenBank/DDBJ whole genome shotgun (WGS) entry which is preliminary data.</text>
</comment>
<gene>
    <name evidence="2" type="ORF">EDD38_2911</name>
</gene>
<dbReference type="Proteomes" id="UP000266906">
    <property type="component" value="Unassembled WGS sequence"/>
</dbReference>
<proteinExistence type="predicted"/>
<dbReference type="PANTHER" id="PTHR38442:SF1">
    <property type="entry name" value="INNER MEMBRANE PROTEIN"/>
    <property type="match status" value="1"/>
</dbReference>
<accession>A0A3N4RU63</accession>
<reference evidence="2 3" key="1">
    <citation type="submission" date="2018-11" db="EMBL/GenBank/DDBJ databases">
        <title>Sequencing the genomes of 1000 actinobacteria strains.</title>
        <authorList>
            <person name="Klenk H.-P."/>
        </authorList>
    </citation>
    <scope>NUCLEOTIDE SEQUENCE [LARGE SCALE GENOMIC DNA]</scope>
    <source>
        <strain evidence="2 3">DSM 44781</strain>
    </source>
</reference>
<dbReference type="EMBL" id="RKQG01000001">
    <property type="protein sequence ID" value="RPE34589.1"/>
    <property type="molecule type" value="Genomic_DNA"/>
</dbReference>
<feature type="transmembrane region" description="Helical" evidence="1">
    <location>
        <begin position="29"/>
        <end position="49"/>
    </location>
</feature>
<keyword evidence="3" id="KW-1185">Reference proteome</keyword>
<evidence type="ECO:0000313" key="2">
    <source>
        <dbReference type="EMBL" id="RPE34589.1"/>
    </source>
</evidence>
<keyword evidence="1" id="KW-0472">Membrane</keyword>
<dbReference type="PANTHER" id="PTHR38442">
    <property type="entry name" value="INNER MEMBRANE PROTEIN-RELATED"/>
    <property type="match status" value="1"/>
</dbReference>
<keyword evidence="1" id="KW-1133">Transmembrane helix</keyword>
<dbReference type="GO" id="GO:0005886">
    <property type="term" value="C:plasma membrane"/>
    <property type="evidence" value="ECO:0007669"/>
    <property type="project" value="TreeGrafter"/>
</dbReference>
<protein>
    <submittedName>
        <fullName evidence="2">Uncharacterized membrane-anchored protein YjiN (DUF445 family)</fullName>
    </submittedName>
</protein>
<dbReference type="AlphaFoldDB" id="A0A3N4RU63"/>
<feature type="transmembrane region" description="Helical" evidence="1">
    <location>
        <begin position="55"/>
        <end position="81"/>
    </location>
</feature>
<dbReference type="InterPro" id="IPR007383">
    <property type="entry name" value="DUF445"/>
</dbReference>
<dbReference type="Pfam" id="PF04286">
    <property type="entry name" value="DUF445"/>
    <property type="match status" value="1"/>
</dbReference>
<organism evidence="2 3">
    <name type="scientific">Kitasatospora cineracea</name>
    <dbReference type="NCBI Taxonomy" id="88074"/>
    <lineage>
        <taxon>Bacteria</taxon>
        <taxon>Bacillati</taxon>
        <taxon>Actinomycetota</taxon>
        <taxon>Actinomycetes</taxon>
        <taxon>Kitasatosporales</taxon>
        <taxon>Streptomycetaceae</taxon>
        <taxon>Kitasatospora</taxon>
    </lineage>
</organism>
<keyword evidence="1" id="KW-0812">Transmembrane</keyword>
<evidence type="ECO:0000313" key="3">
    <source>
        <dbReference type="Proteomes" id="UP000266906"/>
    </source>
</evidence>
<evidence type="ECO:0000256" key="1">
    <source>
        <dbReference type="SAM" id="Phobius"/>
    </source>
</evidence>